<keyword evidence="7" id="KW-1133">Transmembrane helix</keyword>
<protein>
    <submittedName>
        <fullName evidence="9">Methyl-accepting chemotaxis sensory transducer</fullName>
    </submittedName>
</protein>
<dbReference type="InterPro" id="IPR004089">
    <property type="entry name" value="MCPsignal_dom"/>
</dbReference>
<keyword evidence="2" id="KW-0488">Methylation</keyword>
<dbReference type="GO" id="GO:0004888">
    <property type="term" value="F:transmembrane signaling receptor activity"/>
    <property type="evidence" value="ECO:0007669"/>
    <property type="project" value="InterPro"/>
</dbReference>
<dbReference type="AlphaFoldDB" id="K8A6S4"/>
<organism evidence="9 10">
    <name type="scientific">Cronobacter condimenti 1330</name>
    <dbReference type="NCBI Taxonomy" id="1073999"/>
    <lineage>
        <taxon>Bacteria</taxon>
        <taxon>Pseudomonadati</taxon>
        <taxon>Pseudomonadota</taxon>
        <taxon>Gammaproteobacteria</taxon>
        <taxon>Enterobacterales</taxon>
        <taxon>Enterobacteriaceae</taxon>
        <taxon>Cronobacter</taxon>
    </lineage>
</organism>
<dbReference type="InterPro" id="IPR004090">
    <property type="entry name" value="Chemotax_Me-accpt_rcpt"/>
</dbReference>
<reference evidence="9" key="1">
    <citation type="submission" date="2012-07" db="EMBL/GenBank/DDBJ databases">
        <authorList>
            <person name="Cummings C."/>
        </authorList>
    </citation>
    <scope>NUCLEOTIDE SEQUENCE</scope>
    <source>
        <strain evidence="9">1330</strain>
    </source>
</reference>
<evidence type="ECO:0000256" key="7">
    <source>
        <dbReference type="SAM" id="Phobius"/>
    </source>
</evidence>
<dbReference type="Pfam" id="PF12729">
    <property type="entry name" value="4HB_MCP_1"/>
    <property type="match status" value="1"/>
</dbReference>
<evidence type="ECO:0000256" key="6">
    <source>
        <dbReference type="PROSITE-ProRule" id="PRU00284"/>
    </source>
</evidence>
<keyword evidence="7" id="KW-0472">Membrane</keyword>
<dbReference type="GO" id="GO:0005886">
    <property type="term" value="C:plasma membrane"/>
    <property type="evidence" value="ECO:0007669"/>
    <property type="project" value="UniProtKB-SubCell"/>
</dbReference>
<dbReference type="SMART" id="SM00283">
    <property type="entry name" value="MA"/>
    <property type="match status" value="1"/>
</dbReference>
<dbReference type="InterPro" id="IPR024478">
    <property type="entry name" value="HlyB_4HB_MCP"/>
</dbReference>
<dbReference type="Pfam" id="PF00015">
    <property type="entry name" value="MCPsignal"/>
    <property type="match status" value="1"/>
</dbReference>
<comment type="subcellular location">
    <subcellularLocation>
        <location evidence="1">Cell inner membrane</location>
        <topology evidence="1">Multi-pass membrane protein</topology>
    </subcellularLocation>
</comment>
<dbReference type="eggNOG" id="COG0840">
    <property type="taxonomic scope" value="Bacteria"/>
</dbReference>
<feature type="domain" description="Methyl-accepting transducer" evidence="8">
    <location>
        <begin position="267"/>
        <end position="496"/>
    </location>
</feature>
<comment type="caution">
    <text evidence="9">The sequence shown here is derived from an EMBL/GenBank/DDBJ whole genome shotgun (WGS) entry which is preliminary data.</text>
</comment>
<dbReference type="Proteomes" id="UP000009340">
    <property type="component" value="Unassembled WGS sequence"/>
</dbReference>
<evidence type="ECO:0000256" key="3">
    <source>
        <dbReference type="ARBA" id="ARBA00022500"/>
    </source>
</evidence>
<dbReference type="PRINTS" id="PR00260">
    <property type="entry name" value="CHEMTRNSDUCR"/>
</dbReference>
<dbReference type="FunFam" id="1.10.287.950:FF:000001">
    <property type="entry name" value="Methyl-accepting chemotaxis sensory transducer"/>
    <property type="match status" value="1"/>
</dbReference>
<feature type="transmembrane region" description="Helical" evidence="7">
    <location>
        <begin position="12"/>
        <end position="32"/>
    </location>
</feature>
<dbReference type="PROSITE" id="PS50111">
    <property type="entry name" value="CHEMOTAXIS_TRANSDUC_2"/>
    <property type="match status" value="1"/>
</dbReference>
<gene>
    <name evidence="9" type="ORF">BN137_676</name>
</gene>
<dbReference type="PANTHER" id="PTHR43531">
    <property type="entry name" value="PROTEIN ICFG"/>
    <property type="match status" value="1"/>
</dbReference>
<dbReference type="GO" id="GO:0007165">
    <property type="term" value="P:signal transduction"/>
    <property type="evidence" value="ECO:0007669"/>
    <property type="project" value="UniProtKB-KW"/>
</dbReference>
<dbReference type="CDD" id="cd11386">
    <property type="entry name" value="MCP_signal"/>
    <property type="match status" value="1"/>
</dbReference>
<keyword evidence="4 6" id="KW-0807">Transducer</keyword>
<evidence type="ECO:0000259" key="8">
    <source>
        <dbReference type="PROSITE" id="PS50111"/>
    </source>
</evidence>
<dbReference type="OrthoDB" id="2489132at2"/>
<evidence type="ECO:0000256" key="2">
    <source>
        <dbReference type="ARBA" id="ARBA00022481"/>
    </source>
</evidence>
<dbReference type="SUPFAM" id="SSF58104">
    <property type="entry name" value="Methyl-accepting chemotaxis protein (MCP) signaling domain"/>
    <property type="match status" value="1"/>
</dbReference>
<comment type="similarity">
    <text evidence="5">Belongs to the methyl-accepting chemotaxis (MCP) protein family.</text>
</comment>
<sequence length="517" mass="55801">MNNLKFSQKIIMSLSIILALMLVMGALSLYFLSNNNKSASFILTERFPAVRYTLEMRGVLSELRLQQVQMIASPTLAEREKHQKELQQAINNFLDAQNHYVRLYQGDALPPLALKIVDNFKAFSQSNSQVLAALAQEDIALASKISGDNSRQYRTELMADLAALEKNEIAAADAEAKNAEQGYVSATWIQILLGIVALVASGVIAMILTRNLMRQLGGEPAKAQAIAFTISRGDLSNPVTWRGDNNLLSSLVMQDELRKLIAAIRHSADTVLNHAGEIASGNRELSARTEQQSAALIETAASMEQITSTVKNNAENTHQARLMAGNAASSAQHGGVVMSQVSGTMQAISASADKMTEIIALIEGIAFQTNILALNAAVEAARAGEHGKGFAVVAGEVRNLAHRSSEAAKDIRQLIVGTTDKMSEGANLVRMAETSMSDIIGNATRVRDLLDEVNMATQEQQRGIEQINLAIAELDKVTQSNASMVEELAGSADVMSDEVTRLNAGTRVFRLEALQAQ</sequence>
<name>K8A6S4_9ENTR</name>
<dbReference type="PANTHER" id="PTHR43531:SF14">
    <property type="entry name" value="METHYL-ACCEPTING CHEMOTAXIS PROTEIN I-RELATED"/>
    <property type="match status" value="1"/>
</dbReference>
<evidence type="ECO:0000313" key="10">
    <source>
        <dbReference type="Proteomes" id="UP000009340"/>
    </source>
</evidence>
<proteinExistence type="inferred from homology"/>
<evidence type="ECO:0000313" key="9">
    <source>
        <dbReference type="EMBL" id="CCJ71339.1"/>
    </source>
</evidence>
<dbReference type="GO" id="GO:0006935">
    <property type="term" value="P:chemotaxis"/>
    <property type="evidence" value="ECO:0007669"/>
    <property type="project" value="UniProtKB-KW"/>
</dbReference>
<keyword evidence="3" id="KW-0145">Chemotaxis</keyword>
<evidence type="ECO:0000256" key="1">
    <source>
        <dbReference type="ARBA" id="ARBA00004429"/>
    </source>
</evidence>
<dbReference type="STRING" id="1073999.AFK62_13625"/>
<keyword evidence="7" id="KW-0812">Transmembrane</keyword>
<accession>K8A6S4</accession>
<dbReference type="EMBL" id="CAKW01000022">
    <property type="protein sequence ID" value="CCJ71339.1"/>
    <property type="molecule type" value="Genomic_DNA"/>
</dbReference>
<feature type="transmembrane region" description="Helical" evidence="7">
    <location>
        <begin position="188"/>
        <end position="208"/>
    </location>
</feature>
<dbReference type="Gene3D" id="1.10.287.950">
    <property type="entry name" value="Methyl-accepting chemotaxis protein"/>
    <property type="match status" value="1"/>
</dbReference>
<evidence type="ECO:0000256" key="5">
    <source>
        <dbReference type="ARBA" id="ARBA00029447"/>
    </source>
</evidence>
<dbReference type="InterPro" id="IPR051310">
    <property type="entry name" value="MCP_chemotaxis"/>
</dbReference>
<evidence type="ECO:0000256" key="4">
    <source>
        <dbReference type="ARBA" id="ARBA00023224"/>
    </source>
</evidence>